<reference evidence="3 4" key="1">
    <citation type="journal article" date="2019" name="Emerg. Microbes Infect.">
        <title>Comprehensive subspecies identification of 175 nontuberculous mycobacteria species based on 7547 genomic profiles.</title>
        <authorList>
            <person name="Matsumoto Y."/>
            <person name="Kinjo T."/>
            <person name="Motooka D."/>
            <person name="Nabeya D."/>
            <person name="Jung N."/>
            <person name="Uechi K."/>
            <person name="Horii T."/>
            <person name="Iida T."/>
            <person name="Fujita J."/>
            <person name="Nakamura S."/>
        </authorList>
    </citation>
    <scope>NUCLEOTIDE SEQUENCE [LARGE SCALE GENOMIC DNA]</scope>
    <source>
        <strain evidence="3 4">JCM 18565</strain>
    </source>
</reference>
<protein>
    <submittedName>
        <fullName evidence="3">Uncharacterized protein</fullName>
    </submittedName>
</protein>
<evidence type="ECO:0000256" key="1">
    <source>
        <dbReference type="SAM" id="MobiDB-lite"/>
    </source>
</evidence>
<feature type="compositionally biased region" description="Pro residues" evidence="1">
    <location>
        <begin position="225"/>
        <end position="239"/>
    </location>
</feature>
<dbReference type="EMBL" id="BLKX01000001">
    <property type="protein sequence ID" value="GFG76915.1"/>
    <property type="molecule type" value="Genomic_DNA"/>
</dbReference>
<dbReference type="Proteomes" id="UP000465240">
    <property type="component" value="Unassembled WGS sequence"/>
</dbReference>
<feature type="region of interest" description="Disordered" evidence="1">
    <location>
        <begin position="34"/>
        <end position="148"/>
    </location>
</feature>
<evidence type="ECO:0000256" key="2">
    <source>
        <dbReference type="SAM" id="Phobius"/>
    </source>
</evidence>
<keyword evidence="2" id="KW-0812">Transmembrane</keyword>
<comment type="caution">
    <text evidence="3">The sequence shown here is derived from an EMBL/GenBank/DDBJ whole genome shotgun (WGS) entry which is preliminary data.</text>
</comment>
<gene>
    <name evidence="3" type="ORF">MPRG_01910</name>
</gene>
<feature type="transmembrane region" description="Helical" evidence="2">
    <location>
        <begin position="155"/>
        <end position="175"/>
    </location>
</feature>
<keyword evidence="2" id="KW-0472">Membrane</keyword>
<keyword evidence="4" id="KW-1185">Reference proteome</keyword>
<feature type="compositionally biased region" description="Pro residues" evidence="1">
    <location>
        <begin position="58"/>
        <end position="90"/>
    </location>
</feature>
<organism evidence="3 4">
    <name type="scientific">Mycobacterium paragordonae</name>
    <dbReference type="NCBI Taxonomy" id="1389713"/>
    <lineage>
        <taxon>Bacteria</taxon>
        <taxon>Bacillati</taxon>
        <taxon>Actinomycetota</taxon>
        <taxon>Actinomycetes</taxon>
        <taxon>Mycobacteriales</taxon>
        <taxon>Mycobacteriaceae</taxon>
        <taxon>Mycobacterium</taxon>
    </lineage>
</organism>
<proteinExistence type="predicted"/>
<name>A0ABQ1BXQ5_9MYCO</name>
<evidence type="ECO:0000313" key="3">
    <source>
        <dbReference type="EMBL" id="GFG76915.1"/>
    </source>
</evidence>
<feature type="compositionally biased region" description="Low complexity" evidence="1">
    <location>
        <begin position="186"/>
        <end position="224"/>
    </location>
</feature>
<accession>A0ABQ1BXQ5</accession>
<sequence length="273" mass="28653">MGCPYRPGPSGKFIARFVARRPSSCAPTYNIETVARYGPPDDFNNQPTQYGGYGGQPPQGPPPGGPPQGPPPGGPPPYGRPPQGPPPGPQHQPTVEGQPPLSGTPMQNQPTVEHGHPGQPLQYQPTVEGAAPEQYDQLGAEDPDQEGRPWYRKPVTLIGWAILVLILLALIAYGVTQLLGSDNSKSPAPSTTSTTTTSTTTETTTSTTTTEPTTTTSEPATTPTAAPPANPPRNQPPGNQPTQQPTHRPHLPQLPSTITVPGGPTITLPNLPR</sequence>
<feature type="region of interest" description="Disordered" evidence="1">
    <location>
        <begin position="180"/>
        <end position="273"/>
    </location>
</feature>
<evidence type="ECO:0000313" key="4">
    <source>
        <dbReference type="Proteomes" id="UP000465240"/>
    </source>
</evidence>
<keyword evidence="2" id="KW-1133">Transmembrane helix</keyword>